<dbReference type="InterPro" id="IPR036052">
    <property type="entry name" value="TrpB-like_PALP_sf"/>
</dbReference>
<evidence type="ECO:0000313" key="7">
    <source>
        <dbReference type="EMBL" id="KAA6115496.1"/>
    </source>
</evidence>
<keyword evidence="8" id="KW-1185">Reference proteome</keyword>
<evidence type="ECO:0000256" key="2">
    <source>
        <dbReference type="ARBA" id="ARBA00022898"/>
    </source>
</evidence>
<comment type="caution">
    <text evidence="7">The sequence shown here is derived from an EMBL/GenBank/DDBJ whole genome shotgun (WGS) entry which is preliminary data.</text>
</comment>
<dbReference type="EC" id="4.3.1.18" evidence="4"/>
<dbReference type="Gene3D" id="3.40.50.1100">
    <property type="match status" value="2"/>
</dbReference>
<sequence>MTEVNDSSPNSTFSPPENTGSAPAASAAAPAADAALLAALGAARPCLWTNPLLAPQTPAAVRTGEKDISLADVHAAHARFARFAPLLQRLFPELADSAGAIESPVLPAAALAPAIGLPSGSGALWIKADHSLPVAGSIKARGGIHEVLEFAEGLALQHGLVTKDASPDDYRRLAEPTARAVFSRYQVAVGSTGNLGLSIGVMASALGFRAVVHMSADAKAWKKDRLRSRGVEVIEHAGDYQQAVAAGRAQAQQDPFCHFVDDERSLSLLLGYSAAVLRLDAQLREHGIAPDAKRPLFVYLPCGVGGAPAGIAFGLKQLYGPHAHCFFAEPTQSPCFLVQMIGAEVNGAGGNPSVYDYGLSNRTEADGLAVPRASELAAAAMRELLSGVYTVADEQLFRDLYLAKRDAGIEIEPSAAAGFSGPAMLTGTEAGQAYLARHGLTEAMPTATHLVWTTGGLFVPPEEYRRFLARGEALATSPARQ</sequence>
<proteinExistence type="inferred from homology"/>
<name>A0A5M8A0H8_9BURK</name>
<comment type="similarity">
    <text evidence="4">Belongs to the serine/threonine dehydratase family. DsdA subfamily.</text>
</comment>
<dbReference type="GO" id="GO:0036088">
    <property type="term" value="P:D-serine catabolic process"/>
    <property type="evidence" value="ECO:0007669"/>
    <property type="project" value="TreeGrafter"/>
</dbReference>
<dbReference type="GO" id="GO:0016836">
    <property type="term" value="F:hydro-lyase activity"/>
    <property type="evidence" value="ECO:0007669"/>
    <property type="project" value="UniProtKB-UniRule"/>
</dbReference>
<feature type="modified residue" description="N6-(pyridoxal phosphate)lysine" evidence="4">
    <location>
        <position position="139"/>
    </location>
</feature>
<evidence type="ECO:0000259" key="6">
    <source>
        <dbReference type="Pfam" id="PF00291"/>
    </source>
</evidence>
<dbReference type="HAMAP" id="MF_01030">
    <property type="entry name" value="D_Ser_dehydrat"/>
    <property type="match status" value="1"/>
</dbReference>
<evidence type="ECO:0000256" key="3">
    <source>
        <dbReference type="ARBA" id="ARBA00023239"/>
    </source>
</evidence>
<dbReference type="InterPro" id="IPR001926">
    <property type="entry name" value="TrpB-like_PALP"/>
</dbReference>
<dbReference type="RefSeq" id="WP_150084905.1">
    <property type="nucleotide sequence ID" value="NZ_VWRN01000074.1"/>
</dbReference>
<keyword evidence="3 4" id="KW-0456">Lyase</keyword>
<dbReference type="GO" id="GO:0008721">
    <property type="term" value="F:D-serine ammonia-lyase activity"/>
    <property type="evidence" value="ECO:0007669"/>
    <property type="project" value="UniProtKB-EC"/>
</dbReference>
<dbReference type="EMBL" id="VWRN01000074">
    <property type="protein sequence ID" value="KAA6115496.1"/>
    <property type="molecule type" value="Genomic_DNA"/>
</dbReference>
<evidence type="ECO:0000256" key="5">
    <source>
        <dbReference type="SAM" id="MobiDB-lite"/>
    </source>
</evidence>
<organism evidence="7 8">
    <name type="scientific">Cupriavidus cauae</name>
    <dbReference type="NCBI Taxonomy" id="2608999"/>
    <lineage>
        <taxon>Bacteria</taxon>
        <taxon>Pseudomonadati</taxon>
        <taxon>Pseudomonadota</taxon>
        <taxon>Betaproteobacteria</taxon>
        <taxon>Burkholderiales</taxon>
        <taxon>Burkholderiaceae</taxon>
        <taxon>Cupriavidus</taxon>
    </lineage>
</organism>
<protein>
    <recommendedName>
        <fullName evidence="4">Probable D-serine dehydratase</fullName>
        <ecNumber evidence="4">4.3.1.18</ecNumber>
    </recommendedName>
    <alternativeName>
        <fullName evidence="4">D-serine deaminase</fullName>
        <shortName evidence="4">DSD</shortName>
    </alternativeName>
</protein>
<feature type="domain" description="Tryptophan synthase beta chain-like PALP" evidence="6">
    <location>
        <begin position="102"/>
        <end position="422"/>
    </location>
</feature>
<gene>
    <name evidence="4" type="primary">dsdA</name>
    <name evidence="7" type="ORF">F1599_25485</name>
</gene>
<comment type="catalytic activity">
    <reaction evidence="4">
        <text>D-serine = pyruvate + NH4(+)</text>
        <dbReference type="Rhea" id="RHEA:13977"/>
        <dbReference type="ChEBI" id="CHEBI:15361"/>
        <dbReference type="ChEBI" id="CHEBI:28938"/>
        <dbReference type="ChEBI" id="CHEBI:35247"/>
        <dbReference type="EC" id="4.3.1.18"/>
    </reaction>
</comment>
<evidence type="ECO:0000256" key="1">
    <source>
        <dbReference type="ARBA" id="ARBA00001933"/>
    </source>
</evidence>
<dbReference type="GO" id="GO:0030170">
    <property type="term" value="F:pyridoxal phosphate binding"/>
    <property type="evidence" value="ECO:0007669"/>
    <property type="project" value="InterPro"/>
</dbReference>
<dbReference type="PANTHER" id="PTHR48078:SF9">
    <property type="entry name" value="D-SERINE DEHYDRATASE"/>
    <property type="match status" value="1"/>
</dbReference>
<dbReference type="Pfam" id="PF00291">
    <property type="entry name" value="PALP"/>
    <property type="match status" value="1"/>
</dbReference>
<dbReference type="AlphaFoldDB" id="A0A5M8A0H8"/>
<dbReference type="SUPFAM" id="SSF53686">
    <property type="entry name" value="Tryptophan synthase beta subunit-like PLP-dependent enzymes"/>
    <property type="match status" value="1"/>
</dbReference>
<reference evidence="7 8" key="1">
    <citation type="submission" date="2019-09" db="EMBL/GenBank/DDBJ databases">
        <title>Isolation of a novel species in the genus Cupriavidus from patients with sepsis using whole genome sequencing.</title>
        <authorList>
            <person name="Kweon O.J."/>
            <person name="Lee M.-K."/>
        </authorList>
    </citation>
    <scope>NUCLEOTIDE SEQUENCE [LARGE SCALE GENOMIC DNA]</scope>
    <source>
        <strain evidence="7 8">MKL-01</strain>
    </source>
</reference>
<dbReference type="Proteomes" id="UP000324324">
    <property type="component" value="Unassembled WGS sequence"/>
</dbReference>
<keyword evidence="2 4" id="KW-0663">Pyridoxal phosphate</keyword>
<evidence type="ECO:0000256" key="4">
    <source>
        <dbReference type="HAMAP-Rule" id="MF_01030"/>
    </source>
</evidence>
<feature type="compositionally biased region" description="Polar residues" evidence="5">
    <location>
        <begin position="1"/>
        <end position="19"/>
    </location>
</feature>
<dbReference type="NCBIfam" id="TIGR02035">
    <property type="entry name" value="D_Ser_am_lyase"/>
    <property type="match status" value="1"/>
</dbReference>
<dbReference type="PANTHER" id="PTHR48078">
    <property type="entry name" value="THREONINE DEHYDRATASE, MITOCHONDRIAL-RELATED"/>
    <property type="match status" value="1"/>
</dbReference>
<evidence type="ECO:0000313" key="8">
    <source>
        <dbReference type="Proteomes" id="UP000324324"/>
    </source>
</evidence>
<dbReference type="NCBIfam" id="NF002823">
    <property type="entry name" value="PRK02991.1"/>
    <property type="match status" value="1"/>
</dbReference>
<comment type="cofactor">
    <cofactor evidence="1 4">
        <name>pyridoxal 5'-phosphate</name>
        <dbReference type="ChEBI" id="CHEBI:597326"/>
    </cofactor>
</comment>
<dbReference type="InterPro" id="IPR050147">
    <property type="entry name" value="Ser/Thr_Dehydratase"/>
</dbReference>
<dbReference type="GO" id="GO:0009097">
    <property type="term" value="P:isoleucine biosynthetic process"/>
    <property type="evidence" value="ECO:0007669"/>
    <property type="project" value="TreeGrafter"/>
</dbReference>
<dbReference type="InterPro" id="IPR011780">
    <property type="entry name" value="D_Ser_am_lyase"/>
</dbReference>
<accession>A0A5M8A0H8</accession>
<feature type="region of interest" description="Disordered" evidence="5">
    <location>
        <begin position="1"/>
        <end position="26"/>
    </location>
</feature>